<dbReference type="Gene3D" id="1.10.260.40">
    <property type="entry name" value="lambda repressor-like DNA-binding domains"/>
    <property type="match status" value="1"/>
</dbReference>
<dbReference type="CDD" id="cd00093">
    <property type="entry name" value="HTH_XRE"/>
    <property type="match status" value="1"/>
</dbReference>
<feature type="signal peptide" evidence="5">
    <location>
        <begin position="1"/>
        <end position="30"/>
    </location>
</feature>
<dbReference type="PIRSF" id="PIRSF019251">
    <property type="entry name" value="Rv0465c"/>
    <property type="match status" value="1"/>
</dbReference>
<dbReference type="Proteomes" id="UP000245916">
    <property type="component" value="Unassembled WGS sequence"/>
</dbReference>
<gene>
    <name evidence="7" type="ORF">DF286_08685</name>
</gene>
<comment type="similarity">
    <text evidence="1">Belongs to the short-chain fatty acyl-CoA assimilation regulator (ScfR) family.</text>
</comment>
<dbReference type="OrthoDB" id="1123084at2"/>
<proteinExistence type="inferred from homology"/>
<dbReference type="InterPro" id="IPR026281">
    <property type="entry name" value="HTH_RamB"/>
</dbReference>
<dbReference type="GO" id="GO:0003677">
    <property type="term" value="F:DNA binding"/>
    <property type="evidence" value="ECO:0007669"/>
    <property type="project" value="UniProtKB-KW"/>
</dbReference>
<evidence type="ECO:0000256" key="2">
    <source>
        <dbReference type="ARBA" id="ARBA00023015"/>
    </source>
</evidence>
<reference evidence="7 8" key="1">
    <citation type="submission" date="2018-05" db="EMBL/GenBank/DDBJ databases">
        <title>Genome of Sphingosinicella humi QZX222.</title>
        <authorList>
            <person name="Qiao Z."/>
            <person name="Wang G."/>
        </authorList>
    </citation>
    <scope>NUCLEOTIDE SEQUENCE [LARGE SCALE GENOMIC DNA]</scope>
    <source>
        <strain evidence="7 8">QZX222</strain>
    </source>
</reference>
<dbReference type="PROSITE" id="PS50943">
    <property type="entry name" value="HTH_CROC1"/>
    <property type="match status" value="1"/>
</dbReference>
<dbReference type="InterPro" id="IPR010982">
    <property type="entry name" value="Lambda_DNA-bd_dom_sf"/>
</dbReference>
<dbReference type="InterPro" id="IPR050807">
    <property type="entry name" value="TransReg_Diox_bact_type"/>
</dbReference>
<dbReference type="Pfam" id="PF06114">
    <property type="entry name" value="Peptidase_M78"/>
    <property type="match status" value="1"/>
</dbReference>
<evidence type="ECO:0000313" key="7">
    <source>
        <dbReference type="EMBL" id="PWG02934.1"/>
    </source>
</evidence>
<dbReference type="SUPFAM" id="SSF47413">
    <property type="entry name" value="lambda repressor-like DNA-binding domains"/>
    <property type="match status" value="1"/>
</dbReference>
<name>A0A2U2J3P5_9SPHN</name>
<evidence type="ECO:0000256" key="3">
    <source>
        <dbReference type="ARBA" id="ARBA00023125"/>
    </source>
</evidence>
<sequence>MTDATPRRIFAGARARALRLRLGLSQAAMAARVGISVSYLSQLESDDRPMTDAVLMAFARAFPADWADIHADEDAVLLARAIEAAADPTVADAPLAEEALRRAVKRQPQLAERLVAVHAAYRRSQDQLRTLDDAFERGASGGSPLPWDEVRDWFHREGNYVDAIDRQAEAIAEELGDPPGLIAAAVEARLRDRHGVVIRRSAPEGGASTLRSFDPATRELAVERSLPPESYAFLIAHQLMRLELVETIAAVATAAQLRSEEAQQLLSVGLANYAAGAFLMPYASFRAEARRTRHDIDALRQSFGVSFEQACHRLSTLQRPGAAGIPFYFCRVDMAGNITKRHSATRLQFARFGGACPLWMVHEAVAIPDRILVQLVETPDGVRYVSMAKGLVKPSGSYARPSRRYAVALGCEVNHAADFIYSDQLDLRGAGSATPIGVSCRICPRDNCEQRAFPPAGRSIRVDPDNRTVVPYSFG</sequence>
<dbReference type="InterPro" id="IPR018653">
    <property type="entry name" value="ScfR_C"/>
</dbReference>
<keyword evidence="3" id="KW-0238">DNA-binding</keyword>
<dbReference type="Pfam" id="PF01381">
    <property type="entry name" value="HTH_3"/>
    <property type="match status" value="1"/>
</dbReference>
<dbReference type="InterPro" id="IPR010359">
    <property type="entry name" value="IrrE_HExxH"/>
</dbReference>
<evidence type="ECO:0000256" key="4">
    <source>
        <dbReference type="ARBA" id="ARBA00023163"/>
    </source>
</evidence>
<evidence type="ECO:0000313" key="8">
    <source>
        <dbReference type="Proteomes" id="UP000245916"/>
    </source>
</evidence>
<dbReference type="AlphaFoldDB" id="A0A2U2J3P5"/>
<dbReference type="RefSeq" id="WP_109271072.1">
    <property type="nucleotide sequence ID" value="NZ_QFFF01000001.1"/>
</dbReference>
<dbReference type="InterPro" id="IPR001387">
    <property type="entry name" value="Cro/C1-type_HTH"/>
</dbReference>
<dbReference type="Pfam" id="PF09856">
    <property type="entry name" value="ScfRs"/>
    <property type="match status" value="1"/>
</dbReference>
<dbReference type="EMBL" id="QFFF01000001">
    <property type="protein sequence ID" value="PWG02934.1"/>
    <property type="molecule type" value="Genomic_DNA"/>
</dbReference>
<feature type="chain" id="PRO_5015482475" evidence="5">
    <location>
        <begin position="31"/>
        <end position="475"/>
    </location>
</feature>
<dbReference type="GO" id="GO:0005829">
    <property type="term" value="C:cytosol"/>
    <property type="evidence" value="ECO:0007669"/>
    <property type="project" value="TreeGrafter"/>
</dbReference>
<keyword evidence="8" id="KW-1185">Reference proteome</keyword>
<protein>
    <submittedName>
        <fullName evidence="7">XRE family transcriptional regulator</fullName>
    </submittedName>
</protein>
<keyword evidence="4" id="KW-0804">Transcription</keyword>
<evidence type="ECO:0000256" key="1">
    <source>
        <dbReference type="ARBA" id="ARBA00007227"/>
    </source>
</evidence>
<feature type="domain" description="HTH cro/C1-type" evidence="6">
    <location>
        <begin position="16"/>
        <end position="69"/>
    </location>
</feature>
<accession>A0A2U2J3P5</accession>
<organism evidence="7 8">
    <name type="scientific">Allosphingosinicella humi</name>
    <dbReference type="NCBI Taxonomy" id="2068657"/>
    <lineage>
        <taxon>Bacteria</taxon>
        <taxon>Pseudomonadati</taxon>
        <taxon>Pseudomonadota</taxon>
        <taxon>Alphaproteobacteria</taxon>
        <taxon>Sphingomonadales</taxon>
        <taxon>Sphingomonadaceae</taxon>
        <taxon>Allosphingosinicella</taxon>
    </lineage>
</organism>
<dbReference type="SMART" id="SM00530">
    <property type="entry name" value="HTH_XRE"/>
    <property type="match status" value="1"/>
</dbReference>
<comment type="caution">
    <text evidence="7">The sequence shown here is derived from an EMBL/GenBank/DDBJ whole genome shotgun (WGS) entry which is preliminary data.</text>
</comment>
<dbReference type="PANTHER" id="PTHR46797">
    <property type="entry name" value="HTH-TYPE TRANSCRIPTIONAL REGULATOR"/>
    <property type="match status" value="1"/>
</dbReference>
<keyword evidence="2" id="KW-0805">Transcription regulation</keyword>
<keyword evidence="5" id="KW-0732">Signal</keyword>
<evidence type="ECO:0000259" key="6">
    <source>
        <dbReference type="PROSITE" id="PS50943"/>
    </source>
</evidence>
<dbReference type="PANTHER" id="PTHR46797:SF23">
    <property type="entry name" value="HTH-TYPE TRANSCRIPTIONAL REGULATOR SUTR"/>
    <property type="match status" value="1"/>
</dbReference>
<evidence type="ECO:0000256" key="5">
    <source>
        <dbReference type="SAM" id="SignalP"/>
    </source>
</evidence>
<dbReference type="GO" id="GO:0003700">
    <property type="term" value="F:DNA-binding transcription factor activity"/>
    <property type="evidence" value="ECO:0007669"/>
    <property type="project" value="TreeGrafter"/>
</dbReference>